<dbReference type="EMBL" id="ACYS02000188">
    <property type="protein sequence ID" value="EGJ66914.1"/>
    <property type="molecule type" value="Genomic_DNA"/>
</dbReference>
<name>A0A828SND0_ACIBA</name>
<dbReference type="AlphaFoldDB" id="A0A828SND0"/>
<comment type="caution">
    <text evidence="1">The sequence shown here is derived from an EMBL/GenBank/DDBJ whole genome shotgun (WGS) entry which is preliminary data.</text>
</comment>
<sequence>MLFRFGYVLSRNYDTSIWFYAFLIDHLYKNKALFLRALFIL</sequence>
<protein>
    <submittedName>
        <fullName evidence="1">Uncharacterized protein</fullName>
    </submittedName>
</protein>
<proteinExistence type="predicted"/>
<gene>
    <name evidence="1" type="ORF">HMPREF0022_03436</name>
</gene>
<accession>A0A828SND0</accession>
<evidence type="ECO:0000313" key="2">
    <source>
        <dbReference type="Proteomes" id="UP000003204"/>
    </source>
</evidence>
<organism evidence="1 2">
    <name type="scientific">Acinetobacter baumannii 6014059</name>
    <dbReference type="NCBI Taxonomy" id="525242"/>
    <lineage>
        <taxon>Bacteria</taxon>
        <taxon>Pseudomonadati</taxon>
        <taxon>Pseudomonadota</taxon>
        <taxon>Gammaproteobacteria</taxon>
        <taxon>Moraxellales</taxon>
        <taxon>Moraxellaceae</taxon>
        <taxon>Acinetobacter</taxon>
        <taxon>Acinetobacter calcoaceticus/baumannii complex</taxon>
    </lineage>
</organism>
<dbReference type="Proteomes" id="UP000003204">
    <property type="component" value="Unassembled WGS sequence"/>
</dbReference>
<evidence type="ECO:0000313" key="1">
    <source>
        <dbReference type="EMBL" id="EGJ66914.1"/>
    </source>
</evidence>
<reference evidence="1 2" key="1">
    <citation type="submission" date="2011-04" db="EMBL/GenBank/DDBJ databases">
        <authorList>
            <person name="Weinstock G."/>
            <person name="Sodergren E."/>
            <person name="Clifton S."/>
            <person name="Fulton L."/>
            <person name="Fulton B."/>
            <person name="Courtney L."/>
            <person name="Fronick C."/>
            <person name="Harrison M."/>
            <person name="Strong C."/>
            <person name="Farmer C."/>
            <person name="Delahaunty K."/>
            <person name="Markovic C."/>
            <person name="Hall O."/>
            <person name="Minx P."/>
            <person name="Tomlinson C."/>
            <person name="Mitreva M."/>
            <person name="Hou S."/>
            <person name="Chen J."/>
            <person name="Wollam A."/>
            <person name="Pepin K.H."/>
            <person name="Johnson M."/>
            <person name="Bhonagiri V."/>
            <person name="Zhang X."/>
            <person name="Suruliraj S."/>
            <person name="Warren W."/>
            <person name="Chinwalla A."/>
            <person name="Mardis E.R."/>
            <person name="Wilson R.K."/>
        </authorList>
    </citation>
    <scope>NUCLEOTIDE SEQUENCE [LARGE SCALE GENOMIC DNA]</scope>
    <source>
        <strain evidence="1 2">6014059</strain>
    </source>
</reference>